<reference evidence="4 5" key="1">
    <citation type="submission" date="2024-01" db="EMBL/GenBank/DDBJ databases">
        <title>Pedobacter sp. nov., isolated from fresh soil.</title>
        <authorList>
            <person name="Le N.T.T."/>
        </authorList>
    </citation>
    <scope>NUCLEOTIDE SEQUENCE [LARGE SCALE GENOMIC DNA]</scope>
    <source>
        <strain evidence="4 5">KR3-3</strain>
    </source>
</reference>
<dbReference type="Proteomes" id="UP001336835">
    <property type="component" value="Unassembled WGS sequence"/>
</dbReference>
<dbReference type="InterPro" id="IPR017937">
    <property type="entry name" value="Thioredoxin_CS"/>
</dbReference>
<accession>A0ABU7I7R3</accession>
<keyword evidence="1" id="KW-0676">Redox-active center</keyword>
<dbReference type="PROSITE" id="PS00194">
    <property type="entry name" value="THIOREDOXIN_1"/>
    <property type="match status" value="1"/>
</dbReference>
<dbReference type="SUPFAM" id="SSF52833">
    <property type="entry name" value="Thioredoxin-like"/>
    <property type="match status" value="1"/>
</dbReference>
<dbReference type="CDD" id="cd02966">
    <property type="entry name" value="TlpA_like_family"/>
    <property type="match status" value="1"/>
</dbReference>
<evidence type="ECO:0000256" key="2">
    <source>
        <dbReference type="SAM" id="SignalP"/>
    </source>
</evidence>
<dbReference type="InterPro" id="IPR000866">
    <property type="entry name" value="AhpC/TSA"/>
</dbReference>
<dbReference type="RefSeq" id="WP_330107865.1">
    <property type="nucleotide sequence ID" value="NZ_JAZDQT010000002.1"/>
</dbReference>
<protein>
    <submittedName>
        <fullName evidence="4">TlpA disulfide reductase family protein</fullName>
    </submittedName>
</protein>
<sequence length="639" mass="71297">MMKKTTTLFFMVFALLVKVHAQTLKFSSATPEMGKPISFEYNPKGGTLGQYSEIKCVAKAFTGIDNPKSMAVPLVKDGNSYKGTFMPTDSTNLALFVFYAGETIDENPAGYFTKFYQNGTAKPVAVFTEGYLYAGLGNRLTKLKTNNAKAFELYTKAIMAEPKLKEKYLNEYLVSQGLLNGAKANETAKQYIGVYGKREASEQNLNKIVSLYGFLKDQKGEDSVNRVLRLKYPRGAVALKFTLDSIFKGKDAYEKEAALKKTIADFGIDLNKKTDLAKVAGAFIRMGIAFLSTKNADKVEEYIDKAPMKPTRAMFYNSFATPSIKTKNDLEFALRLSKKSLDLAASVMKEEMPEYYKDYYYTKEGYLKVQRGAYESYKNTYAALLAASGKDAEALAMVAVAAKENNYESVELNERYIDLLIKNGKSGEVKGYVEQFIKAGASSPKLKENLKSVYQGTVSFESYYGALEKEALATEEAQLAKEMISMPAPAFTLMNLKGEKVSLASLKGKTVIVDFWATWCGPCLASFPGMQLAVNKYKSDPNVVFLFVNTWEWNGDQKKLVKDWYATKKYTFNILFDSKSKDNPDEFDVVDAYKPPGIPTKFVIDGKGNIRFKKVGAPETEEGIVREIDIMISLIKNSK</sequence>
<feature type="signal peptide" evidence="2">
    <location>
        <begin position="1"/>
        <end position="21"/>
    </location>
</feature>
<feature type="domain" description="Thioredoxin" evidence="3">
    <location>
        <begin position="482"/>
        <end position="633"/>
    </location>
</feature>
<gene>
    <name evidence="4" type="ORF">VRU48_10345</name>
</gene>
<dbReference type="PROSITE" id="PS51352">
    <property type="entry name" value="THIOREDOXIN_2"/>
    <property type="match status" value="1"/>
</dbReference>
<evidence type="ECO:0000259" key="3">
    <source>
        <dbReference type="PROSITE" id="PS51352"/>
    </source>
</evidence>
<evidence type="ECO:0000256" key="1">
    <source>
        <dbReference type="ARBA" id="ARBA00023284"/>
    </source>
</evidence>
<dbReference type="Pfam" id="PF00578">
    <property type="entry name" value="AhpC-TSA"/>
    <property type="match status" value="1"/>
</dbReference>
<evidence type="ECO:0000313" key="5">
    <source>
        <dbReference type="Proteomes" id="UP001336835"/>
    </source>
</evidence>
<dbReference type="EMBL" id="JAZDQT010000002">
    <property type="protein sequence ID" value="MEE1945510.1"/>
    <property type="molecule type" value="Genomic_DNA"/>
</dbReference>
<organism evidence="4 5">
    <name type="scientific">Pedobacter albus</name>
    <dbReference type="NCBI Taxonomy" id="3113905"/>
    <lineage>
        <taxon>Bacteria</taxon>
        <taxon>Pseudomonadati</taxon>
        <taxon>Bacteroidota</taxon>
        <taxon>Sphingobacteriia</taxon>
        <taxon>Sphingobacteriales</taxon>
        <taxon>Sphingobacteriaceae</taxon>
        <taxon>Pedobacter</taxon>
    </lineage>
</organism>
<name>A0ABU7I7R3_9SPHI</name>
<dbReference type="InterPro" id="IPR036249">
    <property type="entry name" value="Thioredoxin-like_sf"/>
</dbReference>
<dbReference type="PANTHER" id="PTHR42852">
    <property type="entry name" value="THIOL:DISULFIDE INTERCHANGE PROTEIN DSBE"/>
    <property type="match status" value="1"/>
</dbReference>
<dbReference type="Gene3D" id="3.40.30.10">
    <property type="entry name" value="Glutaredoxin"/>
    <property type="match status" value="1"/>
</dbReference>
<comment type="caution">
    <text evidence="4">The sequence shown here is derived from an EMBL/GenBank/DDBJ whole genome shotgun (WGS) entry which is preliminary data.</text>
</comment>
<keyword evidence="5" id="KW-1185">Reference proteome</keyword>
<dbReference type="PANTHER" id="PTHR42852:SF17">
    <property type="entry name" value="THIOREDOXIN-LIKE PROTEIN HI_1115"/>
    <property type="match status" value="1"/>
</dbReference>
<evidence type="ECO:0000313" key="4">
    <source>
        <dbReference type="EMBL" id="MEE1945510.1"/>
    </source>
</evidence>
<proteinExistence type="predicted"/>
<feature type="chain" id="PRO_5046473230" evidence="2">
    <location>
        <begin position="22"/>
        <end position="639"/>
    </location>
</feature>
<keyword evidence="2" id="KW-0732">Signal</keyword>
<dbReference type="InterPro" id="IPR013766">
    <property type="entry name" value="Thioredoxin_domain"/>
</dbReference>
<dbReference type="InterPro" id="IPR050553">
    <property type="entry name" value="Thioredoxin_ResA/DsbE_sf"/>
</dbReference>